<dbReference type="PANTHER" id="PTHR48045:SF24">
    <property type="entry name" value="GLYCOSYLTRANSFERASE"/>
    <property type="match status" value="1"/>
</dbReference>
<dbReference type="PANTHER" id="PTHR48045">
    <property type="entry name" value="UDP-GLYCOSYLTRANSFERASE 72B1"/>
    <property type="match status" value="1"/>
</dbReference>
<dbReference type="Proteomes" id="UP001372338">
    <property type="component" value="Unassembled WGS sequence"/>
</dbReference>
<name>A0AAN9FQI4_CROPI</name>
<accession>A0AAN9FQI4</accession>
<dbReference type="Gene3D" id="3.40.50.2000">
    <property type="entry name" value="Glycogen Phosphorylase B"/>
    <property type="match status" value="1"/>
</dbReference>
<protein>
    <submittedName>
        <fullName evidence="1">Uncharacterized protein</fullName>
    </submittedName>
</protein>
<sequence length="203" mass="22570">MEKKACIAMVPCPGQGHLIPLVEFAKRLLHQNNNNNLHVTFLIPTLGPPTPSVKSILNSLPPNMDFNILPHVNIEDLPQNTHPATQMTLTVTRSLPFLHQALGSLHHNTHLVALVFDIFSIDALDFAKEFNLLSYVFYASGALTLSFMLSFPKLDESVSSEFIEPTKIVNVPGSVMPFQAKDLVDLILYERSGETYRSFLSVS</sequence>
<evidence type="ECO:0000313" key="2">
    <source>
        <dbReference type="Proteomes" id="UP001372338"/>
    </source>
</evidence>
<organism evidence="1 2">
    <name type="scientific">Crotalaria pallida</name>
    <name type="common">Smooth rattlebox</name>
    <name type="synonym">Crotalaria striata</name>
    <dbReference type="NCBI Taxonomy" id="3830"/>
    <lineage>
        <taxon>Eukaryota</taxon>
        <taxon>Viridiplantae</taxon>
        <taxon>Streptophyta</taxon>
        <taxon>Embryophyta</taxon>
        <taxon>Tracheophyta</taxon>
        <taxon>Spermatophyta</taxon>
        <taxon>Magnoliopsida</taxon>
        <taxon>eudicotyledons</taxon>
        <taxon>Gunneridae</taxon>
        <taxon>Pentapetalae</taxon>
        <taxon>rosids</taxon>
        <taxon>fabids</taxon>
        <taxon>Fabales</taxon>
        <taxon>Fabaceae</taxon>
        <taxon>Papilionoideae</taxon>
        <taxon>50 kb inversion clade</taxon>
        <taxon>genistoids sensu lato</taxon>
        <taxon>core genistoids</taxon>
        <taxon>Crotalarieae</taxon>
        <taxon>Crotalaria</taxon>
    </lineage>
</organism>
<dbReference type="SUPFAM" id="SSF53756">
    <property type="entry name" value="UDP-Glycosyltransferase/glycogen phosphorylase"/>
    <property type="match status" value="1"/>
</dbReference>
<dbReference type="EMBL" id="JAYWIO010000003">
    <property type="protein sequence ID" value="KAK7277108.1"/>
    <property type="molecule type" value="Genomic_DNA"/>
</dbReference>
<dbReference type="AlphaFoldDB" id="A0AAN9FQI4"/>
<evidence type="ECO:0000313" key="1">
    <source>
        <dbReference type="EMBL" id="KAK7277108.1"/>
    </source>
</evidence>
<comment type="caution">
    <text evidence="1">The sequence shown here is derived from an EMBL/GenBank/DDBJ whole genome shotgun (WGS) entry which is preliminary data.</text>
</comment>
<reference evidence="1 2" key="1">
    <citation type="submission" date="2024-01" db="EMBL/GenBank/DDBJ databases">
        <title>The genomes of 5 underutilized Papilionoideae crops provide insights into root nodulation and disease resistanc.</title>
        <authorList>
            <person name="Yuan L."/>
        </authorList>
    </citation>
    <scope>NUCLEOTIDE SEQUENCE [LARGE SCALE GENOMIC DNA]</scope>
    <source>
        <strain evidence="1">ZHUSHIDOU_FW_LH</strain>
        <tissue evidence="1">Leaf</tissue>
    </source>
</reference>
<keyword evidence="2" id="KW-1185">Reference proteome</keyword>
<proteinExistence type="predicted"/>
<gene>
    <name evidence="1" type="ORF">RIF29_18258</name>
</gene>